<dbReference type="InterPro" id="IPR051044">
    <property type="entry name" value="MAG_DAG_Lipase"/>
</dbReference>
<protein>
    <submittedName>
        <fullName evidence="2">Alpha/beta hydrolase</fullName>
    </submittedName>
</protein>
<dbReference type="GeneID" id="82854564"/>
<dbReference type="AlphaFoldDB" id="A0AAJ4D3I6"/>
<evidence type="ECO:0000313" key="3">
    <source>
        <dbReference type="Proteomes" id="UP000288675"/>
    </source>
</evidence>
<name>A0AAJ4D3I6_9BACI</name>
<dbReference type="EMBL" id="CP035232">
    <property type="protein sequence ID" value="QAT66600.1"/>
    <property type="molecule type" value="Genomic_DNA"/>
</dbReference>
<accession>A0AAJ4D3I6</accession>
<dbReference type="PANTHER" id="PTHR11614">
    <property type="entry name" value="PHOSPHOLIPASE-RELATED"/>
    <property type="match status" value="1"/>
</dbReference>
<evidence type="ECO:0000313" key="2">
    <source>
        <dbReference type="EMBL" id="QAT66600.1"/>
    </source>
</evidence>
<organism evidence="2 3">
    <name type="scientific">Bacillus glycinifermentans</name>
    <dbReference type="NCBI Taxonomy" id="1664069"/>
    <lineage>
        <taxon>Bacteria</taxon>
        <taxon>Bacillati</taxon>
        <taxon>Bacillota</taxon>
        <taxon>Bacilli</taxon>
        <taxon>Bacillales</taxon>
        <taxon>Bacillaceae</taxon>
        <taxon>Bacillus</taxon>
    </lineage>
</organism>
<dbReference type="Gene3D" id="3.40.50.1820">
    <property type="entry name" value="alpha/beta hydrolase"/>
    <property type="match status" value="1"/>
</dbReference>
<dbReference type="SUPFAM" id="SSF53474">
    <property type="entry name" value="alpha/beta-Hydrolases"/>
    <property type="match status" value="1"/>
</dbReference>
<dbReference type="KEGG" id="bgy:BGLY_3595"/>
<dbReference type="Pfam" id="PF12146">
    <property type="entry name" value="Hydrolase_4"/>
    <property type="match status" value="1"/>
</dbReference>
<keyword evidence="2" id="KW-0378">Hydrolase</keyword>
<reference evidence="2 3" key="1">
    <citation type="submission" date="2019-01" db="EMBL/GenBank/DDBJ databases">
        <title>Genome sequence of Bacillus glycinifermentans SRCM103574.</title>
        <authorList>
            <person name="Kong H.-J."/>
            <person name="Jeong S.-Y."/>
            <person name="Jeong D.-Y."/>
        </authorList>
    </citation>
    <scope>NUCLEOTIDE SEQUENCE [LARGE SCALE GENOMIC DNA]</scope>
    <source>
        <strain evidence="2 3">SRCM103574</strain>
    </source>
</reference>
<dbReference type="Proteomes" id="UP000288675">
    <property type="component" value="Chromosome"/>
</dbReference>
<evidence type="ECO:0000259" key="1">
    <source>
        <dbReference type="Pfam" id="PF12146"/>
    </source>
</evidence>
<gene>
    <name evidence="2" type="ORF">EQZ20_17975</name>
</gene>
<dbReference type="InterPro" id="IPR022742">
    <property type="entry name" value="Hydrolase_4"/>
</dbReference>
<dbReference type="FunFam" id="3.40.50.1820:FF:000154">
    <property type="entry name" value="Alpha/beta hydrolase"/>
    <property type="match status" value="1"/>
</dbReference>
<feature type="domain" description="Serine aminopeptidase S33" evidence="1">
    <location>
        <begin position="8"/>
        <end position="244"/>
    </location>
</feature>
<dbReference type="RefSeq" id="WP_046129339.1">
    <property type="nucleotide sequence ID" value="NZ_CP035232.1"/>
</dbReference>
<dbReference type="InterPro" id="IPR029058">
    <property type="entry name" value="AB_hydrolase_fold"/>
</dbReference>
<proteinExistence type="predicted"/>
<dbReference type="GO" id="GO:0016787">
    <property type="term" value="F:hydrolase activity"/>
    <property type="evidence" value="ECO:0007669"/>
    <property type="project" value="UniProtKB-KW"/>
</dbReference>
<sequence length="261" mass="29767">MFCVEAERPVASIVIVHGACEHHGRYKWLSEMWRSSGYHVVMDDLPGQGTSTRARGHIRSFQEYIDEVDKWIDKAKSFRLPVFLLGHSMGGLVAIEWFKQHENAINGLILSSPCLGLQLKLKPNKLMDVLSKGLNVVAPSLSFESGITPDKATRNKELIEMADNDPLYFTKVSVRWYQELLKAMKSALEPADAFLNTPLLVMQAGTDLIVDKKMTVKWFDQLASRNKAYREWEGLYHEIFNEPEREDVFKAAKAFADQYIT</sequence>